<proteinExistence type="predicted"/>
<evidence type="ECO:0000256" key="1">
    <source>
        <dbReference type="SAM" id="MobiDB-lite"/>
    </source>
</evidence>
<evidence type="ECO:0000313" key="2">
    <source>
        <dbReference type="EMBL" id="RAW28844.1"/>
    </source>
</evidence>
<protein>
    <submittedName>
        <fullName evidence="2">Uncharacterized protein</fullName>
    </submittedName>
</protein>
<evidence type="ECO:0000313" key="3">
    <source>
        <dbReference type="Proteomes" id="UP000251314"/>
    </source>
</evidence>
<comment type="caution">
    <text evidence="2">The sequence shown here is derived from an EMBL/GenBank/DDBJ whole genome shotgun (WGS) entry which is preliminary data.</text>
</comment>
<name>A0A329RW51_9STRA</name>
<reference evidence="2 3" key="1">
    <citation type="submission" date="2018-01" db="EMBL/GenBank/DDBJ databases">
        <title>Draft genome of the strawberry crown rot pathogen Phytophthora cactorum.</title>
        <authorList>
            <person name="Armitage A.D."/>
            <person name="Lysoe E."/>
            <person name="Nellist C.F."/>
            <person name="Harrison R.J."/>
            <person name="Brurberg M.B."/>
        </authorList>
    </citation>
    <scope>NUCLEOTIDE SEQUENCE [LARGE SCALE GENOMIC DNA]</scope>
    <source>
        <strain evidence="2 3">10300</strain>
    </source>
</reference>
<gene>
    <name evidence="2" type="ORF">PC110_g14784</name>
</gene>
<dbReference type="AlphaFoldDB" id="A0A329RW51"/>
<feature type="region of interest" description="Disordered" evidence="1">
    <location>
        <begin position="1"/>
        <end position="38"/>
    </location>
</feature>
<dbReference type="EMBL" id="MJFZ01000464">
    <property type="protein sequence ID" value="RAW28844.1"/>
    <property type="molecule type" value="Genomic_DNA"/>
</dbReference>
<dbReference type="Proteomes" id="UP000251314">
    <property type="component" value="Unassembled WGS sequence"/>
</dbReference>
<keyword evidence="3" id="KW-1185">Reference proteome</keyword>
<dbReference type="OrthoDB" id="129506at2759"/>
<sequence length="251" mass="28171">MSRHLAPESQEDTPESDFSLAEVDNNWGTTGRRTLVDDDDDRDLESAVEAFDLESSIVDKTLEEMSKAIEDLRAWKETHKQETQKALNELQAEQEFQLHVAKSSQDATECDGLLNVQLELKIQQQQRDREAQALEIRQEAEAYQLGCSLFKTTLDDSEATRVEQALQNNTDSGGLALSRLRNEVFQLDVKQRQEALLQELQGADSALDTNIANVQAFTTELDAILAQFDGDGVDREPSACQLKVEDEDLVI</sequence>
<accession>A0A329RW51</accession>
<dbReference type="VEuPathDB" id="FungiDB:PC110_g14784"/>
<organism evidence="2 3">
    <name type="scientific">Phytophthora cactorum</name>
    <dbReference type="NCBI Taxonomy" id="29920"/>
    <lineage>
        <taxon>Eukaryota</taxon>
        <taxon>Sar</taxon>
        <taxon>Stramenopiles</taxon>
        <taxon>Oomycota</taxon>
        <taxon>Peronosporomycetes</taxon>
        <taxon>Peronosporales</taxon>
        <taxon>Peronosporaceae</taxon>
        <taxon>Phytophthora</taxon>
    </lineage>
</organism>